<dbReference type="InterPro" id="IPR010982">
    <property type="entry name" value="Lambda_DNA-bd_dom_sf"/>
</dbReference>
<dbReference type="EMBL" id="JACHDS010000001">
    <property type="protein sequence ID" value="MBB6171625.1"/>
    <property type="molecule type" value="Genomic_DNA"/>
</dbReference>
<dbReference type="Pfam" id="PF13560">
    <property type="entry name" value="HTH_31"/>
    <property type="match status" value="1"/>
</dbReference>
<sequence length="295" mass="32897">MPRNSPTAARRTLARFLRERRRAAGIPREKVGQYVGKNPVTITRLEKAEVRAEVGTVSMMLSLYKVPEEERAYFIDLARAARRRGWWQRYAKDIPSWHSMYIGLEADAGEIRCYQAGHVPALLQTQEYTRALLEGEPAPVSEEQARRAVEIHAARQRRLADEGAVRLRAVIDEGVLRRAVGGPEVMRGQLLRLLAASQRPEVDLQVLAFAAGAHPARYGSFTVLRFPDPRDQGLVYIEHRMGASFLEEDHEIAAYDAAFADLERRALPPARSRTLLRRLLDGVGGGAADAPAAEG</sequence>
<evidence type="ECO:0000313" key="2">
    <source>
        <dbReference type="EMBL" id="MBB6171625.1"/>
    </source>
</evidence>
<dbReference type="Proteomes" id="UP000546642">
    <property type="component" value="Unassembled WGS sequence"/>
</dbReference>
<evidence type="ECO:0000313" key="3">
    <source>
        <dbReference type="Proteomes" id="UP000546642"/>
    </source>
</evidence>
<organism evidence="2 3">
    <name type="scientific">Nocardiopsis mwathae</name>
    <dbReference type="NCBI Taxonomy" id="1472723"/>
    <lineage>
        <taxon>Bacteria</taxon>
        <taxon>Bacillati</taxon>
        <taxon>Actinomycetota</taxon>
        <taxon>Actinomycetes</taxon>
        <taxon>Streptosporangiales</taxon>
        <taxon>Nocardiopsidaceae</taxon>
        <taxon>Nocardiopsis</taxon>
    </lineage>
</organism>
<feature type="domain" description="HTH cro/C1-type" evidence="1">
    <location>
        <begin position="17"/>
        <end position="71"/>
    </location>
</feature>
<evidence type="ECO:0000259" key="1">
    <source>
        <dbReference type="PROSITE" id="PS50943"/>
    </source>
</evidence>
<dbReference type="AlphaFoldDB" id="A0A7W9YGA7"/>
<dbReference type="RefSeq" id="WP_184074862.1">
    <property type="nucleotide sequence ID" value="NZ_JACHDS010000001.1"/>
</dbReference>
<name>A0A7W9YGA7_9ACTN</name>
<reference evidence="2 3" key="1">
    <citation type="submission" date="2020-08" db="EMBL/GenBank/DDBJ databases">
        <title>Sequencing the genomes of 1000 actinobacteria strains.</title>
        <authorList>
            <person name="Klenk H.-P."/>
        </authorList>
    </citation>
    <scope>NUCLEOTIDE SEQUENCE [LARGE SCALE GENOMIC DNA]</scope>
    <source>
        <strain evidence="2 3">DSM 46659</strain>
    </source>
</reference>
<keyword evidence="3" id="KW-1185">Reference proteome</keyword>
<dbReference type="SUPFAM" id="SSF47413">
    <property type="entry name" value="lambda repressor-like DNA-binding domains"/>
    <property type="match status" value="1"/>
</dbReference>
<dbReference type="PROSITE" id="PS50943">
    <property type="entry name" value="HTH_CROC1"/>
    <property type="match status" value="1"/>
</dbReference>
<dbReference type="InterPro" id="IPR043917">
    <property type="entry name" value="DUF5753"/>
</dbReference>
<dbReference type="CDD" id="cd00093">
    <property type="entry name" value="HTH_XRE"/>
    <property type="match status" value="1"/>
</dbReference>
<dbReference type="Pfam" id="PF19054">
    <property type="entry name" value="DUF5753"/>
    <property type="match status" value="1"/>
</dbReference>
<accession>A0A7W9YGA7</accession>
<comment type="caution">
    <text evidence="2">The sequence shown here is derived from an EMBL/GenBank/DDBJ whole genome shotgun (WGS) entry which is preliminary data.</text>
</comment>
<dbReference type="InterPro" id="IPR001387">
    <property type="entry name" value="Cro/C1-type_HTH"/>
</dbReference>
<dbReference type="GO" id="GO:0003677">
    <property type="term" value="F:DNA binding"/>
    <property type="evidence" value="ECO:0007669"/>
    <property type="project" value="InterPro"/>
</dbReference>
<proteinExistence type="predicted"/>
<protein>
    <submittedName>
        <fullName evidence="2">Transcriptional regulator with XRE-family HTH domain</fullName>
    </submittedName>
</protein>
<gene>
    <name evidence="2" type="ORF">HNR23_001685</name>
</gene>
<dbReference type="SMART" id="SM00530">
    <property type="entry name" value="HTH_XRE"/>
    <property type="match status" value="1"/>
</dbReference>